<gene>
    <name evidence="3" type="ORF">QX51_01460</name>
</gene>
<dbReference type="OrthoDB" id="1684395at2"/>
<dbReference type="STRING" id="1577792.QX51_01460"/>
<proteinExistence type="predicted"/>
<evidence type="ECO:0000313" key="4">
    <source>
        <dbReference type="Proteomes" id="UP000031189"/>
    </source>
</evidence>
<dbReference type="PANTHER" id="PTHR31750:SF4">
    <property type="entry name" value="LP06106P"/>
    <property type="match status" value="1"/>
</dbReference>
<protein>
    <recommendedName>
        <fullName evidence="2">Staygreen protein domain-containing protein</fullName>
    </recommendedName>
</protein>
<comment type="caution">
    <text evidence="3">The sequence shown here is derived from an EMBL/GenBank/DDBJ whole genome shotgun (WGS) entry which is preliminary data.</text>
</comment>
<evidence type="ECO:0000313" key="3">
    <source>
        <dbReference type="EMBL" id="KHS58659.1"/>
    </source>
</evidence>
<dbReference type="RefSeq" id="WP_039678130.1">
    <property type="nucleotide sequence ID" value="NZ_JAWGXO010000004.1"/>
</dbReference>
<dbReference type="EMBL" id="JWHR01000018">
    <property type="protein sequence ID" value="KHS58659.1"/>
    <property type="molecule type" value="Genomic_DNA"/>
</dbReference>
<feature type="domain" description="Staygreen protein" evidence="2">
    <location>
        <begin position="2"/>
        <end position="147"/>
    </location>
</feature>
<name>A0A0B3W0J6_9FIRM</name>
<dbReference type="InterPro" id="IPR024438">
    <property type="entry name" value="Staygreen"/>
</dbReference>
<accession>A0A0B3W0J6</accession>
<evidence type="ECO:0000256" key="1">
    <source>
        <dbReference type="ARBA" id="ARBA00022946"/>
    </source>
</evidence>
<keyword evidence="4" id="KW-1185">Reference proteome</keyword>
<dbReference type="AlphaFoldDB" id="A0A0B3W0J6"/>
<keyword evidence="1" id="KW-0809">Transit peptide</keyword>
<dbReference type="Pfam" id="PF12638">
    <property type="entry name" value="Staygreen"/>
    <property type="match status" value="1"/>
</dbReference>
<evidence type="ECO:0000259" key="2">
    <source>
        <dbReference type="Pfam" id="PF12638"/>
    </source>
</evidence>
<dbReference type="Proteomes" id="UP000031189">
    <property type="component" value="Unassembled WGS sequence"/>
</dbReference>
<reference evidence="3 4" key="1">
    <citation type="submission" date="2014-12" db="EMBL/GenBank/DDBJ databases">
        <title>Draft genome sequence of Terrisporobacter sp. 08-306576, isolated from the blood culture of a bacteremia patient.</title>
        <authorList>
            <person name="Lund L.C."/>
            <person name="Sydenham T.V."/>
            <person name="Hogh S.V."/>
            <person name="Skov M.N."/>
            <person name="Kemp M."/>
            <person name="Justesen U.S."/>
        </authorList>
    </citation>
    <scope>NUCLEOTIDE SEQUENCE [LARGE SCALE GENOMIC DNA]</scope>
    <source>
        <strain evidence="3 4">08-306576</strain>
    </source>
</reference>
<organism evidence="3 4">
    <name type="scientific">Terrisporobacter othiniensis</name>
    <dbReference type="NCBI Taxonomy" id="1577792"/>
    <lineage>
        <taxon>Bacteria</taxon>
        <taxon>Bacillati</taxon>
        <taxon>Bacillota</taxon>
        <taxon>Clostridia</taxon>
        <taxon>Peptostreptococcales</taxon>
        <taxon>Peptostreptococcaceae</taxon>
        <taxon>Terrisporobacter</taxon>
    </lineage>
</organism>
<sequence>MNFDSNMLETTFYEPMTETGPVEERKYTLTHSDETGMLFLDIGEEYNYSAIDENLRDELLGKWKRYGYNSFILIFYAYVGDGNFLDASMKYAAFKYHMKLALNAVFYGDRALLDEYDYLLNTPIYVKFDSDIAMFDNYEPYGYVRDYIL</sequence>
<dbReference type="PANTHER" id="PTHR31750">
    <property type="entry name" value="PROTEIN STAY-GREEN 1, CHLOROPLASTIC-RELATED"/>
    <property type="match status" value="1"/>
</dbReference>